<evidence type="ECO:0000259" key="10">
    <source>
        <dbReference type="Pfam" id="PF12359"/>
    </source>
</evidence>
<keyword evidence="12" id="KW-1185">Reference proteome</keyword>
<feature type="domain" description="DUF3638" evidence="9">
    <location>
        <begin position="2005"/>
        <end position="2234"/>
    </location>
</feature>
<dbReference type="Pfam" id="PF12359">
    <property type="entry name" value="DUF3645"/>
    <property type="match status" value="1"/>
</dbReference>
<feature type="region of interest" description="Disordered" evidence="8">
    <location>
        <begin position="1694"/>
        <end position="1728"/>
    </location>
</feature>
<keyword evidence="3" id="KW-0645">Protease</keyword>
<dbReference type="GO" id="GO:0006508">
    <property type="term" value="P:proteolysis"/>
    <property type="evidence" value="ECO:0007669"/>
    <property type="project" value="UniProtKB-KW"/>
</dbReference>
<dbReference type="Proteomes" id="UP000613740">
    <property type="component" value="Unassembled WGS sequence"/>
</dbReference>
<evidence type="ECO:0000256" key="7">
    <source>
        <dbReference type="SAM" id="Coils"/>
    </source>
</evidence>
<feature type="region of interest" description="Disordered" evidence="8">
    <location>
        <begin position="194"/>
        <end position="225"/>
    </location>
</feature>
<sequence>MVKLSGAAPLSEAQWCEHAAHLHAIYDFPHFAAAPYQKDATASTLATLFAKFVGQVTWFAEYGCALLAVDGLGQGGDAAGTVDMELVDVRPQPDHVSLHLVAPEGWRFEAHGSPNGAVEHTAKLANPDADPTVWPLGDTIPAADLQRLLGIMDRIITQSRNARVKHNVKGFQRTPAFILEVTTRALKQLWEQDQGAGGLDGSGTSSSVAESRLPQPRGGTTDVGIHTKHDTLRTTCWPLVRAVVQVSLQCMGVCGPQQHPDLLFRRAMAHLDLWLLQRQVRECMTSPAAATPVAVTAAMHMLHATAAKAANLAAEGEDVSAFESACATVRAKLETLAAERAWQAAEQHCVPGEGSSEALGQMQLPAGVLPGLPAAQQVAGGLEAAKQREGRNLGSVPLLQPGASFADVQQLQRTAHWSNPAADAPTQLALRSVERELFTRIRALPGTRGGGSSGSSTRKQLSDEDLAALEAVVDSYRNTLHAFLQTPAAQSAMQSELRSRELLVVWCAYCLAHDSVAQRHPLVREYRAALQFEDLRHLVLSDRQAVDALLAVAAYLHYQRQRGTQPLFSLRDGGSGTFGFAERFAEQDSRLQQILANERQDAAARVDAHWAAVQKQQRELQQARQQLASLETDGKSLRSRLSQVSYNSWEYNSLQGSISRNSSNQNTSKSRISTLKKPPPPVLQPLPAANGAARRWLFFLHMPPAFRSLSCLSFLAQQQLLPHPLDGRSPQLAAVYEDVSVQPPETSVAGHYNQQRACRTYLSYPTQPTDGEDGSVRLHADGKPPENIGPSDIDSYYSTGQGVWYPDDLRPTMLWAGSGCAADSACGFPAYFNPFMPVDAAVVEEYFTERLPGKAAALQWAARQHGTAAATPLDRGNWALADQESCPPGLLSKSEFLQFGRMRAYPLQQLRNLCEVLRQQDQALPLTEPAVQLLLRQMLYHVGPITIPTGGSSNSTQPQLLWRTDWDQPGGVLDALCVELGSLADTLDGKVRDHDAILLLGEVAAYLADWHAPCGALARRFAAITMREADRLQAELDAAAGLAGDDKRVSELLARQVRWRVMALLCYGAGPLAAGAGAGGGQQEQPQQAEDAAVMVRLMVQVCHGLTFQVDAAKLKELQLLRARAHNVMASRAQRLQELIRGRENAVLTAAVAIVLERTPASLPWMHLQFSQMAQQPTAFSYRAQGADGRLYSINILDGTVLFDGCPPSRLPKEITQHQLYLRVFGDFNFEVAFAGGDDAAGQGISSSGGDMLLQTLRKVRGRLYDFRLCAATPGQAHSQLVITEVDVERGGERLELLDAGADSSCRGWGEQLPVRLRELHSHWLSRRHGVLALRPRSFQEHDCAFLAQCLLCSGSPASTSTSSGEPVLRILGNTECAYDIRRVPQHLQSRHWLELLPLVTAADREVWTEAAALRERLVLPHGSRLLDSIFAKFEDARFISTFQNISSGEVSFELPRCGLEFGMQMQQQQQQQLGGGHRAGSSYCQLLSRNYSGYRLRQVQQLVQDASSASGSNGAHVAYTLPEFGQYLVLERIPRPEVAPVGAQRAEVLVLMPAGPVASHMWDGGTSSSTTPGVSITLPERSSGRVNVHCYEVHGRFGHLRAPTRLARLQLAALYAATSTLLPEPGSRCTGAQMAMELLRQCWSIRPLQAPEAEQLAAVGQLGGHLAPGLHLLAHDLAASAAQLAHLHASPATASRLPTPASSKGAGAVGGSAAPGSGRASASVSDAGDRAVMPRLCPDQAHAYTAHWRAAGEGLPPGWGVNSRLLLTPTEAERALGQHLPRRGPPAWRRQGQYKAVGVLEKAPSVPAGFVEDTEKQLRRLVTVPKKRGRTSRSPYPLAALQEEPRPLEVDMHAELRESWKAHHSLPDMAACGVQPDCVDRVQGLKATTTEYRRELEAHLLQQLESVPTTVGCHGTAFRLPRTAAAVAEAGPLDLMRLAVRPELAADFNPFLSPEAAQELRRRVLTWLQLCVLEDRLGRTEALAAAHQAGDDCLPQLVQELGVHRTWDVAAHPEWLVFEVESQLQIRPQQHTVARMLMEGRDDGAIAQLTMGEGKTRVILPMLVLALADGKRVVSLTFLSTLLDEAYAYLHGALCAGVLGRKLFTLPFHRDIELTPTRVRRMRAALGHCMRERGVLLVAPEHRLSLELKWKELVLHRPTKIPATEDDSNDILKQEVAEQLAALLQTPVLSILDESDELLHHRYQLVYACGGKTALVSFEPRTSAIRAVLDSVSVLSNSGCLPLPNAARVLEPPASAAGVGSGSARSEAAGLFCGLRLLSGPELEAALPAFHEQLARRVLEHLPFEFQKLALLLGESEADKERVVACVKSSDVGAEETMGPELLAQLKGPAGGGGGSELYEFVLALRGLLGGGILKHGLTLRNQVDYGIDRRKAGAASTATRARTRMAVPYRAAHMPSERSEYAQPDVALLLTHLAYYYDGLTLPEFTAAVEQLLHGLGKEAAADHYREWLELSAANISDDELARFADVNQLDASSSSQMAAMHRHLRRNTAVVDFWLRFCVLPAETRQYPQRLAASAWDLAAAGARVMGFSGTNDNYRLLPLRVHQAPAVEPLLKATNGRMLDVIIKHTRGFHTLPSAEDAGGTPVWQSLLQAALDNGAHAVIDCGALLAGTSNSRIADYLLTGPHLQHLQQLGFRGVTFFDEQERGWVVLEPTGRCLPRAASPLQEHETFVLYDEARCRGADLKLQRSAVGLLTLGPRVCKDKLMQAAGRLRQLGRGQALCFAATTDIATHVVEYAAAAGAGSASSAASSAAGPSAVDVLAWVMGNTVGANLHGVAQWAAQGLHFASTMGAPERSVQPEVLGLQELYAGSKAPHPVGEVVVAAAKQARLRCIAGSGDTTSAAKALADGGGVAAATKTIAELERLAARYGEGHSVRAGSGADEECERELEQEEEEEQEREKQAPKQQPAPEIDWSYRHALGVTSLEQLQAPAAGMLQPLGKAVAQLDSLDSAQPMSAVPWSDKVHVSRNYLNSIADLPPGQPLNEYLRPVGWLLVLADGAVVLLSEREADQLLAAAWATGAAAGGLNAAATDGPLLVSLTYAWQAVTLPVSLGKPPLLVTNLGRAAARGGAQGSAAAWEQLRRRLGVRQLVSVCVFAGETCYRVRPGIGDGAARVTDAALDAAAQRVAAELRQLVAGRRPQVQQLLEMRGRQSHIARSDLEKAVEGLQLQL</sequence>
<feature type="compositionally biased region" description="Acidic residues" evidence="8">
    <location>
        <begin position="2902"/>
        <end position="2918"/>
    </location>
</feature>
<feature type="compositionally biased region" description="Low complexity" evidence="8">
    <location>
        <begin position="1701"/>
        <end position="1726"/>
    </location>
</feature>
<evidence type="ECO:0000256" key="5">
    <source>
        <dbReference type="ARBA" id="ARBA00022801"/>
    </source>
</evidence>
<dbReference type="InterPro" id="IPR051346">
    <property type="entry name" value="OTU_Deubiquitinase"/>
</dbReference>
<dbReference type="PANTHER" id="PTHR13367">
    <property type="entry name" value="UBIQUITIN THIOESTERASE"/>
    <property type="match status" value="1"/>
</dbReference>
<evidence type="ECO:0000256" key="8">
    <source>
        <dbReference type="SAM" id="MobiDB-lite"/>
    </source>
</evidence>
<organism evidence="11 12">
    <name type="scientific">Chlamydomonas schloesseri</name>
    <dbReference type="NCBI Taxonomy" id="2026947"/>
    <lineage>
        <taxon>Eukaryota</taxon>
        <taxon>Viridiplantae</taxon>
        <taxon>Chlorophyta</taxon>
        <taxon>core chlorophytes</taxon>
        <taxon>Chlorophyceae</taxon>
        <taxon>CS clade</taxon>
        <taxon>Chlamydomonadales</taxon>
        <taxon>Chlamydomonadaceae</taxon>
        <taxon>Chlamydomonas</taxon>
    </lineage>
</organism>
<protein>
    <recommendedName>
        <fullName evidence="2">ubiquitinyl hydrolase 1</fullName>
        <ecNumber evidence="2">3.4.19.12</ecNumber>
    </recommendedName>
</protein>
<evidence type="ECO:0000313" key="11">
    <source>
        <dbReference type="EMBL" id="KAG2451920.1"/>
    </source>
</evidence>
<comment type="catalytic activity">
    <reaction evidence="1">
        <text>Thiol-dependent hydrolysis of ester, thioester, amide, peptide and isopeptide bonds formed by the C-terminal Gly of ubiquitin (a 76-residue protein attached to proteins as an intracellular targeting signal).</text>
        <dbReference type="EC" id="3.4.19.12"/>
    </reaction>
</comment>
<dbReference type="EMBL" id="JAEHOD010000007">
    <property type="protein sequence ID" value="KAG2451920.1"/>
    <property type="molecule type" value="Genomic_DNA"/>
</dbReference>
<gene>
    <name evidence="11" type="ORF">HYH02_003695</name>
</gene>
<reference evidence="11" key="1">
    <citation type="journal article" date="2020" name="bioRxiv">
        <title>Comparative genomics of Chlamydomonas.</title>
        <authorList>
            <person name="Craig R.J."/>
            <person name="Hasan A.R."/>
            <person name="Ness R.W."/>
            <person name="Keightley P.D."/>
        </authorList>
    </citation>
    <scope>NUCLEOTIDE SEQUENCE</scope>
    <source>
        <strain evidence="11">CCAP 11/173</strain>
    </source>
</reference>
<keyword evidence="4" id="KW-0833">Ubl conjugation pathway</keyword>
<feature type="compositionally biased region" description="Polar residues" evidence="8">
    <location>
        <begin position="657"/>
        <end position="673"/>
    </location>
</feature>
<keyword evidence="7" id="KW-0175">Coiled coil</keyword>
<feature type="region of interest" description="Disordered" evidence="8">
    <location>
        <begin position="2894"/>
        <end position="2932"/>
    </location>
</feature>
<comment type="caution">
    <text evidence="11">The sequence shown here is derived from an EMBL/GenBank/DDBJ whole genome shotgun (WGS) entry which is preliminary data.</text>
</comment>
<dbReference type="InterPro" id="IPR022099">
    <property type="entry name" value="DUF3638"/>
</dbReference>
<evidence type="ECO:0000259" key="9">
    <source>
        <dbReference type="Pfam" id="PF12340"/>
    </source>
</evidence>
<dbReference type="EC" id="3.4.19.12" evidence="2"/>
<evidence type="ECO:0000256" key="3">
    <source>
        <dbReference type="ARBA" id="ARBA00022670"/>
    </source>
</evidence>
<evidence type="ECO:0000313" key="12">
    <source>
        <dbReference type="Proteomes" id="UP000613740"/>
    </source>
</evidence>
<dbReference type="Pfam" id="PF12340">
    <property type="entry name" value="DUF3638"/>
    <property type="match status" value="1"/>
</dbReference>
<proteinExistence type="predicted"/>
<evidence type="ECO:0000256" key="6">
    <source>
        <dbReference type="ARBA" id="ARBA00022807"/>
    </source>
</evidence>
<accession>A0A835WSS4</accession>
<dbReference type="PANTHER" id="PTHR13367:SF33">
    <property type="entry name" value="P-LOOP CONTAINING NUCLEOSIDE TRIPHOSPHATE HYDROLASE PROTEIN"/>
    <property type="match status" value="1"/>
</dbReference>
<dbReference type="GO" id="GO:0004843">
    <property type="term" value="F:cysteine-type deubiquitinase activity"/>
    <property type="evidence" value="ECO:0007669"/>
    <property type="project" value="UniProtKB-EC"/>
</dbReference>
<keyword evidence="6" id="KW-0788">Thiol protease</keyword>
<evidence type="ECO:0000256" key="1">
    <source>
        <dbReference type="ARBA" id="ARBA00000707"/>
    </source>
</evidence>
<feature type="region of interest" description="Disordered" evidence="8">
    <location>
        <begin position="657"/>
        <end position="682"/>
    </location>
</feature>
<feature type="coiled-coil region" evidence="7">
    <location>
        <begin position="613"/>
        <end position="640"/>
    </location>
</feature>
<feature type="domain" description="DUF3645" evidence="10">
    <location>
        <begin position="2402"/>
        <end position="2433"/>
    </location>
</feature>
<keyword evidence="5" id="KW-0378">Hydrolase</keyword>
<name>A0A835WSS4_9CHLO</name>
<evidence type="ECO:0000256" key="4">
    <source>
        <dbReference type="ARBA" id="ARBA00022786"/>
    </source>
</evidence>
<dbReference type="OrthoDB" id="538905at2759"/>
<dbReference type="InterPro" id="IPR022105">
    <property type="entry name" value="DUF3645"/>
</dbReference>
<evidence type="ECO:0000256" key="2">
    <source>
        <dbReference type="ARBA" id="ARBA00012759"/>
    </source>
</evidence>